<name>A0A8X8ZFV9_SALSN</name>
<reference evidence="1" key="2">
    <citation type="submission" date="2020-08" db="EMBL/GenBank/DDBJ databases">
        <title>Plant Genome Project.</title>
        <authorList>
            <person name="Zhang R.-G."/>
        </authorList>
    </citation>
    <scope>NUCLEOTIDE SEQUENCE</scope>
    <source>
        <strain evidence="1">Huo1</strain>
        <tissue evidence="1">Leaf</tissue>
    </source>
</reference>
<evidence type="ECO:0000313" key="1">
    <source>
        <dbReference type="EMBL" id="KAG6403123.1"/>
    </source>
</evidence>
<dbReference type="Proteomes" id="UP000298416">
    <property type="component" value="Unassembled WGS sequence"/>
</dbReference>
<evidence type="ECO:0000313" key="2">
    <source>
        <dbReference type="Proteomes" id="UP000298416"/>
    </source>
</evidence>
<comment type="caution">
    <text evidence="1">The sequence shown here is derived from an EMBL/GenBank/DDBJ whole genome shotgun (WGS) entry which is preliminary data.</text>
</comment>
<accession>A0A8X8ZFV9</accession>
<sequence length="131" mass="15017">MWMTSYEAKLQRLIVVCVALRHKSWSYYEDWKLVFEKDRTTSLGAKDNADATNEVGSQSRANNVEAYENNHNFAEYFEQEGNPDGVLHEETTESVQYSTVGVVGKKRKGRDALDGLVEVIRKMHEDTNARL</sequence>
<dbReference type="EMBL" id="PNBA02000013">
    <property type="protein sequence ID" value="KAG6403123.1"/>
    <property type="molecule type" value="Genomic_DNA"/>
</dbReference>
<gene>
    <name evidence="1" type="ORF">SASPL_135340</name>
</gene>
<organism evidence="1">
    <name type="scientific">Salvia splendens</name>
    <name type="common">Scarlet sage</name>
    <dbReference type="NCBI Taxonomy" id="180675"/>
    <lineage>
        <taxon>Eukaryota</taxon>
        <taxon>Viridiplantae</taxon>
        <taxon>Streptophyta</taxon>
        <taxon>Embryophyta</taxon>
        <taxon>Tracheophyta</taxon>
        <taxon>Spermatophyta</taxon>
        <taxon>Magnoliopsida</taxon>
        <taxon>eudicotyledons</taxon>
        <taxon>Gunneridae</taxon>
        <taxon>Pentapetalae</taxon>
        <taxon>asterids</taxon>
        <taxon>lamiids</taxon>
        <taxon>Lamiales</taxon>
        <taxon>Lamiaceae</taxon>
        <taxon>Nepetoideae</taxon>
        <taxon>Mentheae</taxon>
        <taxon>Salviinae</taxon>
        <taxon>Salvia</taxon>
        <taxon>Salvia subgen. Calosphace</taxon>
        <taxon>core Calosphace</taxon>
    </lineage>
</organism>
<proteinExistence type="predicted"/>
<protein>
    <submittedName>
        <fullName evidence="1">Uncharacterized protein</fullName>
    </submittedName>
</protein>
<reference evidence="1" key="1">
    <citation type="submission" date="2018-01" db="EMBL/GenBank/DDBJ databases">
        <authorList>
            <person name="Mao J.F."/>
        </authorList>
    </citation>
    <scope>NUCLEOTIDE SEQUENCE</scope>
    <source>
        <strain evidence="1">Huo1</strain>
        <tissue evidence="1">Leaf</tissue>
    </source>
</reference>
<dbReference type="AlphaFoldDB" id="A0A8X8ZFV9"/>
<keyword evidence="2" id="KW-1185">Reference proteome</keyword>